<keyword evidence="2" id="KW-1185">Reference proteome</keyword>
<dbReference type="EMBL" id="QJTC01000008">
    <property type="protein sequence ID" value="PYE78215.1"/>
    <property type="molecule type" value="Genomic_DNA"/>
</dbReference>
<evidence type="ECO:0000313" key="2">
    <source>
        <dbReference type="Proteomes" id="UP000247540"/>
    </source>
</evidence>
<dbReference type="Proteomes" id="UP000247540">
    <property type="component" value="Unassembled WGS sequence"/>
</dbReference>
<sequence length="45" mass="5019">MKQEGLGLTTQRTQQGFTLSDLAMEEALHDMPLFVRSQARPGTRA</sequence>
<gene>
    <name evidence="1" type="ORF">DFQ15_1084</name>
</gene>
<comment type="caution">
    <text evidence="1">The sequence shown here is derived from an EMBL/GenBank/DDBJ whole genome shotgun (WGS) entry which is preliminary data.</text>
</comment>
<name>A0A318SLS3_9BURK</name>
<proteinExistence type="predicted"/>
<reference evidence="1 2" key="1">
    <citation type="submission" date="2018-06" db="EMBL/GenBank/DDBJ databases">
        <title>Genomic Encyclopedia of Type Strains, Phase III (KMG-III): the genomes of soil and plant-associated and newly described type strains.</title>
        <authorList>
            <person name="Whitman W."/>
        </authorList>
    </citation>
    <scope>NUCLEOTIDE SEQUENCE [LARGE SCALE GENOMIC DNA]</scope>
    <source>
        <strain evidence="1 2">CECT 7646</strain>
    </source>
</reference>
<dbReference type="AlphaFoldDB" id="A0A318SLS3"/>
<organism evidence="1 2">
    <name type="scientific">Xylophilus ampelinus</name>
    <dbReference type="NCBI Taxonomy" id="54067"/>
    <lineage>
        <taxon>Bacteria</taxon>
        <taxon>Pseudomonadati</taxon>
        <taxon>Pseudomonadota</taxon>
        <taxon>Betaproteobacteria</taxon>
        <taxon>Burkholderiales</taxon>
        <taxon>Xylophilus</taxon>
    </lineage>
</organism>
<protein>
    <submittedName>
        <fullName evidence="1">Uncharacterized protein</fullName>
    </submittedName>
</protein>
<accession>A0A318SLS3</accession>
<evidence type="ECO:0000313" key="1">
    <source>
        <dbReference type="EMBL" id="PYE78215.1"/>
    </source>
</evidence>